<reference evidence="1 2" key="1">
    <citation type="submission" date="2023-11" db="EMBL/GenBank/DDBJ databases">
        <title>Draft genome sequence and annotation of the polyextremotolerant black yeast-like fungus Aureobasidium pullulans NRRL 62042.</title>
        <authorList>
            <person name="Dielentheis-Frenken M.R.E."/>
            <person name="Wibberg D."/>
            <person name="Blank L.M."/>
            <person name="Tiso T."/>
        </authorList>
    </citation>
    <scope>NUCLEOTIDE SEQUENCE [LARGE SCALE GENOMIC DNA]</scope>
    <source>
        <strain evidence="1 2">NRRL 62042</strain>
    </source>
</reference>
<sequence>MSYEGDIDWDMGEEKPPEYWAELIGGETSEDSEDDNGASVVPAADASIREQIAKVQDMFDHDLSTDIDDAASGQDEVEKEESIVDEDKEVFEDTEFAILALDEDPEHVEIESLREPADDDYAFVLGDQTDSLEEVAEWLEQEKTIQDGSENWIPFGDVYRHPTTQDVEVRVMSEDWLKKLANAMGMSTKEVLEKLADQVGKYNR</sequence>
<accession>A0ABR0TCP4</accession>
<evidence type="ECO:0000313" key="1">
    <source>
        <dbReference type="EMBL" id="KAK6001700.1"/>
    </source>
</evidence>
<protein>
    <submittedName>
        <fullName evidence="1">Uncharacterized protein</fullName>
    </submittedName>
</protein>
<proteinExistence type="predicted"/>
<gene>
    <name evidence="1" type="ORF">QM012_002190</name>
</gene>
<dbReference type="EMBL" id="JASGXD010000013">
    <property type="protein sequence ID" value="KAK6001700.1"/>
    <property type="molecule type" value="Genomic_DNA"/>
</dbReference>
<dbReference type="Proteomes" id="UP001341245">
    <property type="component" value="Unassembled WGS sequence"/>
</dbReference>
<keyword evidence="2" id="KW-1185">Reference proteome</keyword>
<comment type="caution">
    <text evidence="1">The sequence shown here is derived from an EMBL/GenBank/DDBJ whole genome shotgun (WGS) entry which is preliminary data.</text>
</comment>
<organism evidence="1 2">
    <name type="scientific">Aureobasidium pullulans</name>
    <name type="common">Black yeast</name>
    <name type="synonym">Pullularia pullulans</name>
    <dbReference type="NCBI Taxonomy" id="5580"/>
    <lineage>
        <taxon>Eukaryota</taxon>
        <taxon>Fungi</taxon>
        <taxon>Dikarya</taxon>
        <taxon>Ascomycota</taxon>
        <taxon>Pezizomycotina</taxon>
        <taxon>Dothideomycetes</taxon>
        <taxon>Dothideomycetidae</taxon>
        <taxon>Dothideales</taxon>
        <taxon>Saccotheciaceae</taxon>
        <taxon>Aureobasidium</taxon>
    </lineage>
</organism>
<name>A0ABR0TCP4_AURPU</name>
<evidence type="ECO:0000313" key="2">
    <source>
        <dbReference type="Proteomes" id="UP001341245"/>
    </source>
</evidence>